<protein>
    <submittedName>
        <fullName evidence="2">Cna protein B-type protein</fullName>
    </submittedName>
</protein>
<name>W1XTT4_9ZZZZ</name>
<dbReference type="CDD" id="cd00222">
    <property type="entry name" value="CollagenBindB"/>
    <property type="match status" value="1"/>
</dbReference>
<dbReference type="Pfam" id="PF05738">
    <property type="entry name" value="Cna_B"/>
    <property type="match status" value="2"/>
</dbReference>
<dbReference type="AlphaFoldDB" id="W1XTT4"/>
<sequence length="116" mass="12748">DKDGLRPKTIKVQLYADGKKVGEVVELSADNKWTYTFTDLVEKANGKAINYTVEEVDVPEGYTVTEESKEKGDVVLTNTHTPSTVDIPVTKIWVDNDNQDGLRPAKITVKLLANGG</sequence>
<comment type="caution">
    <text evidence="2">The sequence shown here is derived from an EMBL/GenBank/DDBJ whole genome shotgun (WGS) entry which is preliminary data.</text>
</comment>
<feature type="domain" description="CNA-B" evidence="1">
    <location>
        <begin position="87"/>
        <end position="115"/>
    </location>
</feature>
<feature type="non-terminal residue" evidence="2">
    <location>
        <position position="1"/>
    </location>
</feature>
<dbReference type="Gene3D" id="2.60.40.1140">
    <property type="entry name" value="Collagen-binding surface protein Cna, B-type domain"/>
    <property type="match status" value="2"/>
</dbReference>
<evidence type="ECO:0000313" key="2">
    <source>
        <dbReference type="EMBL" id="ETJ33647.1"/>
    </source>
</evidence>
<accession>W1XTT4</accession>
<dbReference type="EMBL" id="AZMM01011902">
    <property type="protein sequence ID" value="ETJ33647.1"/>
    <property type="molecule type" value="Genomic_DNA"/>
</dbReference>
<feature type="non-terminal residue" evidence="2">
    <location>
        <position position="116"/>
    </location>
</feature>
<proteinExistence type="predicted"/>
<dbReference type="InterPro" id="IPR008454">
    <property type="entry name" value="Collagen-bd_Cna-like_B-typ_dom"/>
</dbReference>
<dbReference type="SUPFAM" id="SSF49478">
    <property type="entry name" value="Cna protein B-type domain"/>
    <property type="match status" value="2"/>
</dbReference>
<reference evidence="2" key="1">
    <citation type="submission" date="2013-12" db="EMBL/GenBank/DDBJ databases">
        <title>A Varibaculum cambriense genome reconstructed from a premature infant gut community with otherwise low bacterial novelty that shifts toward anaerobic metabolism during the third week of life.</title>
        <authorList>
            <person name="Brown C.T."/>
            <person name="Sharon I."/>
            <person name="Thomas B.C."/>
            <person name="Castelle C.J."/>
            <person name="Morowitz M.J."/>
            <person name="Banfield J.F."/>
        </authorList>
    </citation>
    <scope>NUCLEOTIDE SEQUENCE</scope>
</reference>
<feature type="domain" description="CNA-B" evidence="1">
    <location>
        <begin position="1"/>
        <end position="79"/>
    </location>
</feature>
<evidence type="ECO:0000259" key="1">
    <source>
        <dbReference type="Pfam" id="PF05738"/>
    </source>
</evidence>
<gene>
    <name evidence="2" type="ORF">Q604_UNBC11902G0001</name>
</gene>
<organism evidence="2">
    <name type="scientific">human gut metagenome</name>
    <dbReference type="NCBI Taxonomy" id="408170"/>
    <lineage>
        <taxon>unclassified sequences</taxon>
        <taxon>metagenomes</taxon>
        <taxon>organismal metagenomes</taxon>
    </lineage>
</organism>